<proteinExistence type="predicted"/>
<feature type="domain" description="RING-type" evidence="5">
    <location>
        <begin position="9"/>
        <end position="57"/>
    </location>
</feature>
<feature type="domain" description="B box-type" evidence="6">
    <location>
        <begin position="110"/>
        <end position="151"/>
    </location>
</feature>
<dbReference type="Pfam" id="PF00643">
    <property type="entry name" value="zf-B_box"/>
    <property type="match status" value="1"/>
</dbReference>
<dbReference type="PROSITE" id="PS50089">
    <property type="entry name" value="ZF_RING_2"/>
    <property type="match status" value="1"/>
</dbReference>
<dbReference type="PROSITE" id="PS50119">
    <property type="entry name" value="ZF_BBOX"/>
    <property type="match status" value="1"/>
</dbReference>
<feature type="domain" description="B30.2/SPRY" evidence="7">
    <location>
        <begin position="290"/>
        <end position="466"/>
    </location>
</feature>
<dbReference type="PRINTS" id="PR01407">
    <property type="entry name" value="BUTYPHLNCDUF"/>
</dbReference>
<dbReference type="Gene3D" id="3.30.40.10">
    <property type="entry name" value="Zinc/RING finger domain, C3HC4 (zinc finger)"/>
    <property type="match status" value="1"/>
</dbReference>
<name>A0A0P7UYR1_SCLFO</name>
<dbReference type="InterPro" id="IPR043136">
    <property type="entry name" value="B30.2/SPRY_sf"/>
</dbReference>
<dbReference type="InterPro" id="IPR017907">
    <property type="entry name" value="Znf_RING_CS"/>
</dbReference>
<dbReference type="SMART" id="SM00336">
    <property type="entry name" value="BBOX"/>
    <property type="match status" value="1"/>
</dbReference>
<reference evidence="8 9" key="1">
    <citation type="submission" date="2015-08" db="EMBL/GenBank/DDBJ databases">
        <title>The genome of the Asian arowana (Scleropages formosus).</title>
        <authorList>
            <person name="Tan M.H."/>
            <person name="Gan H.M."/>
            <person name="Croft L.J."/>
            <person name="Austin C.M."/>
        </authorList>
    </citation>
    <scope>NUCLEOTIDE SEQUENCE [LARGE SCALE GENOMIC DNA]</scope>
    <source>
        <strain evidence="8">Aro1</strain>
    </source>
</reference>
<dbReference type="InterPro" id="IPR001841">
    <property type="entry name" value="Znf_RING"/>
</dbReference>
<dbReference type="Pfam" id="PF13765">
    <property type="entry name" value="PRY"/>
    <property type="match status" value="1"/>
</dbReference>
<comment type="caution">
    <text evidence="8">The sequence shown here is derived from an EMBL/GenBank/DDBJ whole genome shotgun (WGS) entry which is preliminary data.</text>
</comment>
<dbReference type="Pfam" id="PF00622">
    <property type="entry name" value="SPRY"/>
    <property type="match status" value="1"/>
</dbReference>
<dbReference type="InterPro" id="IPR000315">
    <property type="entry name" value="Znf_B-box"/>
</dbReference>
<dbReference type="Gene3D" id="3.30.160.60">
    <property type="entry name" value="Classic Zinc Finger"/>
    <property type="match status" value="1"/>
</dbReference>
<dbReference type="EMBL" id="JARO02001497">
    <property type="protein sequence ID" value="KPP75309.1"/>
    <property type="molecule type" value="Genomic_DNA"/>
</dbReference>
<evidence type="ECO:0000313" key="8">
    <source>
        <dbReference type="EMBL" id="KPP75309.1"/>
    </source>
</evidence>
<dbReference type="STRING" id="113540.ENSSFOP00015030548"/>
<accession>A0A0P7UYR1</accession>
<dbReference type="SMART" id="SM00449">
    <property type="entry name" value="SPRY"/>
    <property type="match status" value="1"/>
</dbReference>
<dbReference type="SMART" id="SM00589">
    <property type="entry name" value="PRY"/>
    <property type="match status" value="1"/>
</dbReference>
<keyword evidence="1" id="KW-0479">Metal-binding</keyword>
<dbReference type="PANTHER" id="PTHR24103">
    <property type="entry name" value="E3 UBIQUITIN-PROTEIN LIGASE TRIM"/>
    <property type="match status" value="1"/>
</dbReference>
<dbReference type="InterPro" id="IPR003877">
    <property type="entry name" value="SPRY_dom"/>
</dbReference>
<evidence type="ECO:0000256" key="4">
    <source>
        <dbReference type="PROSITE-ProRule" id="PRU00024"/>
    </source>
</evidence>
<dbReference type="SUPFAM" id="SSF49899">
    <property type="entry name" value="Concanavalin A-like lectins/glucanases"/>
    <property type="match status" value="1"/>
</dbReference>
<dbReference type="SUPFAM" id="SSF57845">
    <property type="entry name" value="B-box zinc-binding domain"/>
    <property type="match status" value="1"/>
</dbReference>
<dbReference type="GO" id="GO:0008270">
    <property type="term" value="F:zinc ion binding"/>
    <property type="evidence" value="ECO:0007669"/>
    <property type="project" value="UniProtKB-KW"/>
</dbReference>
<organism evidence="8 9">
    <name type="scientific">Scleropages formosus</name>
    <name type="common">Asian bonytongue</name>
    <name type="synonym">Osteoglossum formosum</name>
    <dbReference type="NCBI Taxonomy" id="113540"/>
    <lineage>
        <taxon>Eukaryota</taxon>
        <taxon>Metazoa</taxon>
        <taxon>Chordata</taxon>
        <taxon>Craniata</taxon>
        <taxon>Vertebrata</taxon>
        <taxon>Euteleostomi</taxon>
        <taxon>Actinopterygii</taxon>
        <taxon>Neopterygii</taxon>
        <taxon>Teleostei</taxon>
        <taxon>Osteoglossocephala</taxon>
        <taxon>Osteoglossomorpha</taxon>
        <taxon>Osteoglossiformes</taxon>
        <taxon>Osteoglossidae</taxon>
        <taxon>Scleropages</taxon>
    </lineage>
</organism>
<evidence type="ECO:0000259" key="5">
    <source>
        <dbReference type="PROSITE" id="PS50089"/>
    </source>
</evidence>
<evidence type="ECO:0000313" key="9">
    <source>
        <dbReference type="Proteomes" id="UP000034805"/>
    </source>
</evidence>
<dbReference type="SMART" id="SM00184">
    <property type="entry name" value="RING"/>
    <property type="match status" value="1"/>
</dbReference>
<evidence type="ECO:0000259" key="6">
    <source>
        <dbReference type="PROSITE" id="PS50119"/>
    </source>
</evidence>
<dbReference type="PROSITE" id="PS00518">
    <property type="entry name" value="ZF_RING_1"/>
    <property type="match status" value="1"/>
</dbReference>
<dbReference type="Proteomes" id="UP000034805">
    <property type="component" value="Unassembled WGS sequence"/>
</dbReference>
<dbReference type="AlphaFoldDB" id="A0A0P7UYR1"/>
<keyword evidence="2 4" id="KW-0863">Zinc-finger</keyword>
<dbReference type="Pfam" id="PF15227">
    <property type="entry name" value="zf-C3HC4_4"/>
    <property type="match status" value="1"/>
</dbReference>
<dbReference type="CDD" id="cd19762">
    <property type="entry name" value="Bbox2_TRIM7-like"/>
    <property type="match status" value="1"/>
</dbReference>
<gene>
    <name evidence="8" type="ORF">Z043_105452</name>
</gene>
<dbReference type="InterPro" id="IPR013083">
    <property type="entry name" value="Znf_RING/FYVE/PHD"/>
</dbReference>
<evidence type="ECO:0000256" key="3">
    <source>
        <dbReference type="ARBA" id="ARBA00022833"/>
    </source>
</evidence>
<evidence type="ECO:0000259" key="7">
    <source>
        <dbReference type="PROSITE" id="PS50188"/>
    </source>
</evidence>
<dbReference type="PROSITE" id="PS50188">
    <property type="entry name" value="B302_SPRY"/>
    <property type="match status" value="1"/>
</dbReference>
<dbReference type="InterPro" id="IPR013320">
    <property type="entry name" value="ConA-like_dom_sf"/>
</dbReference>
<dbReference type="Gene3D" id="2.60.120.920">
    <property type="match status" value="1"/>
</dbReference>
<protein>
    <submittedName>
        <fullName evidence="8">Zinc-binding protein A33-like</fullName>
    </submittedName>
</protein>
<dbReference type="InterPro" id="IPR001870">
    <property type="entry name" value="B30.2/SPRY"/>
</dbReference>
<dbReference type="InterPro" id="IPR003879">
    <property type="entry name" value="Butyrophylin_SPRY"/>
</dbReference>
<evidence type="ECO:0000256" key="1">
    <source>
        <dbReference type="ARBA" id="ARBA00022723"/>
    </source>
</evidence>
<dbReference type="SUPFAM" id="SSF57850">
    <property type="entry name" value="RING/U-box"/>
    <property type="match status" value="1"/>
</dbReference>
<dbReference type="InterPro" id="IPR050143">
    <property type="entry name" value="TRIM/RBCC"/>
</dbReference>
<dbReference type="InterPro" id="IPR006574">
    <property type="entry name" value="PRY"/>
</dbReference>
<sequence length="466" mass="52069">MSLVSEVTCPLCSTLYDDPVRLDCEHNYCRKCIIKYWNEGETTDGDGDTKGYTCPLCCEIFPQFTLKSNKLLASIVGRVRDLGLQNFKSPIQESKKSSKNVLGQDGNTELGKGLCPVHGEPLKMFCVEEKMAICVVCAVSKEHRAHCLAPMEEILTQCEVRGVQDCRQKETDIDSVHGNESLSLHAHIVRETDCLLQCVQRERERLCSALHDDTQRLLALKQKTSSDLLQQGEVLQQQVASLRRRVGQEVQDPSALIKDIQELTVRLKTEPAALEDEAADRFDLGVYRGPLQYAVWKKLAEVIQPALCTLNFDPATANTFLSLSEDLTTAQYSYSPKDGLSIGEACFEFSPCVLASRGFSSGRHYWEVDVGDKSDWDLGVAEETAERAGWVVLCPENGYWTVGNKDARKVGVYLDYEAGQVSFYNAADMTPLFSYVGASFKETLYPFFYPSADSKAEPLKILNPRF</sequence>
<evidence type="ECO:0000256" key="2">
    <source>
        <dbReference type="ARBA" id="ARBA00022771"/>
    </source>
</evidence>
<dbReference type="CDD" id="cd13733">
    <property type="entry name" value="SPRY_PRY_C-I_1"/>
    <property type="match status" value="1"/>
</dbReference>
<keyword evidence="3" id="KW-0862">Zinc</keyword>